<evidence type="ECO:0000256" key="2">
    <source>
        <dbReference type="SAM" id="MobiDB-lite"/>
    </source>
</evidence>
<feature type="domain" description="Peptidase S9 prolyl oligopeptidase catalytic" evidence="4">
    <location>
        <begin position="458"/>
        <end position="669"/>
    </location>
</feature>
<dbReference type="AlphaFoldDB" id="A0A7W5FV12"/>
<dbReference type="GO" id="GO:0006508">
    <property type="term" value="P:proteolysis"/>
    <property type="evidence" value="ECO:0007669"/>
    <property type="project" value="InterPro"/>
</dbReference>
<dbReference type="Pfam" id="PF00326">
    <property type="entry name" value="Peptidase_S9"/>
    <property type="match status" value="1"/>
</dbReference>
<dbReference type="GO" id="GO:0004252">
    <property type="term" value="F:serine-type endopeptidase activity"/>
    <property type="evidence" value="ECO:0007669"/>
    <property type="project" value="TreeGrafter"/>
</dbReference>
<accession>A0A7W5FV12</accession>
<reference evidence="5 6" key="1">
    <citation type="submission" date="2020-08" db="EMBL/GenBank/DDBJ databases">
        <title>Genomic Encyclopedia of Type Strains, Phase III (KMG-III): the genomes of soil and plant-associated and newly described type strains.</title>
        <authorList>
            <person name="Whitman W."/>
        </authorList>
    </citation>
    <scope>NUCLEOTIDE SEQUENCE [LARGE SCALE GENOMIC DNA]</scope>
    <source>
        <strain evidence="5 6">CECT 8897</strain>
    </source>
</reference>
<dbReference type="SUPFAM" id="SSF53474">
    <property type="entry name" value="alpha/beta-Hydrolases"/>
    <property type="match status" value="1"/>
</dbReference>
<keyword evidence="5" id="KW-0645">Protease</keyword>
<dbReference type="PANTHER" id="PTHR42776:SF27">
    <property type="entry name" value="DIPEPTIDYL PEPTIDASE FAMILY MEMBER 6"/>
    <property type="match status" value="1"/>
</dbReference>
<name>A0A7W5FV12_9BURK</name>
<feature type="region of interest" description="Disordered" evidence="2">
    <location>
        <begin position="668"/>
        <end position="689"/>
    </location>
</feature>
<dbReference type="Proteomes" id="UP000541535">
    <property type="component" value="Unassembled WGS sequence"/>
</dbReference>
<keyword evidence="5" id="KW-0031">Aminopeptidase</keyword>
<dbReference type="EMBL" id="JACHXD010000007">
    <property type="protein sequence ID" value="MBB3119738.1"/>
    <property type="molecule type" value="Genomic_DNA"/>
</dbReference>
<comment type="caution">
    <text evidence="5">The sequence shown here is derived from an EMBL/GenBank/DDBJ whole genome shotgun (WGS) entry which is preliminary data.</text>
</comment>
<evidence type="ECO:0000313" key="5">
    <source>
        <dbReference type="EMBL" id="MBB3119738.1"/>
    </source>
</evidence>
<dbReference type="GO" id="GO:0004177">
    <property type="term" value="F:aminopeptidase activity"/>
    <property type="evidence" value="ECO:0007669"/>
    <property type="project" value="UniProtKB-KW"/>
</dbReference>
<evidence type="ECO:0000259" key="4">
    <source>
        <dbReference type="Pfam" id="PF00326"/>
    </source>
</evidence>
<feature type="chain" id="PRO_5030559531" evidence="3">
    <location>
        <begin position="34"/>
        <end position="689"/>
    </location>
</feature>
<keyword evidence="6" id="KW-1185">Reference proteome</keyword>
<dbReference type="RefSeq" id="WP_183441550.1">
    <property type="nucleotide sequence ID" value="NZ_JACHXD010000007.1"/>
</dbReference>
<gene>
    <name evidence="5" type="ORF">FHS03_002793</name>
</gene>
<keyword evidence="1" id="KW-0378">Hydrolase</keyword>
<sequence length="689" mass="76283">MANTIRSIVPALRALAFSIGLTAGAAAWMPATAAVPIEAFFTNPEFSEARLSPSGNYVAAKASHNGQRMRLIVVDLQNNAAKVVAQFARADIRDFQWISDQRLLFNLTDRSVGQGDVAHAPGLFAVDRDGGNFRQLVNRTGHVLSTPAAARMLPWYHFMLDQSGSMDSESVYVIRRNFQNENADELVFGELLHLNTLTGQTKYVPRPPDSVGWLLDTRGEPRLAVGMEKNQKKIYVRAQGQQEWRQIASFAAVGKSEGGFTPLALTADDKLYVSSTAAGDKAAVHTLDLATGKLSKDPLVLLDGYDFDGHLLFRNDTLIGLRFTSDALGTQWLDPAMKALQEEVDALLPATVNLLSPPQQADAPNLLVQSYSDRQPILTYIYHRASKKLNQVGANRSLIQPQQMAQQQFLRYKARDGLPIPALLTVPAHAKGQKLPLVVLVHGGPYVRGNSWGWHPDSQFLASRGYAVLEPEFRGSRGFGTRHFFAGFKQWGLKMQDDIADGARWAIDQGLADPQRICIAGASYGGYATLMGLINDPELYKCGVNWVGVTDIKLMYTDTWASRSDVTLFAKRYGMPEMIGDLEKDAEQLKATSPLLQAHRLKQPLLMAYGGSDMRVPQFHGNKFRDAVSATNQDVEWIVYPEEGHGWVLPHNRIDFWRRVEQFLDRNIGPASQHKKQPAAAMPPKESPP</sequence>
<dbReference type="PANTHER" id="PTHR42776">
    <property type="entry name" value="SERINE PEPTIDASE S9 FAMILY MEMBER"/>
    <property type="match status" value="1"/>
</dbReference>
<dbReference type="SUPFAM" id="SSF69322">
    <property type="entry name" value="Tricorn protease domain 2"/>
    <property type="match status" value="1"/>
</dbReference>
<proteinExistence type="predicted"/>
<keyword evidence="3" id="KW-0732">Signal</keyword>
<evidence type="ECO:0000256" key="1">
    <source>
        <dbReference type="ARBA" id="ARBA00022801"/>
    </source>
</evidence>
<organism evidence="5 6">
    <name type="scientific">Pseudoduganella violacea</name>
    <dbReference type="NCBI Taxonomy" id="1715466"/>
    <lineage>
        <taxon>Bacteria</taxon>
        <taxon>Pseudomonadati</taxon>
        <taxon>Pseudomonadota</taxon>
        <taxon>Betaproteobacteria</taxon>
        <taxon>Burkholderiales</taxon>
        <taxon>Oxalobacteraceae</taxon>
        <taxon>Telluria group</taxon>
        <taxon>Pseudoduganella</taxon>
    </lineage>
</organism>
<evidence type="ECO:0000313" key="6">
    <source>
        <dbReference type="Proteomes" id="UP000541535"/>
    </source>
</evidence>
<dbReference type="Gene3D" id="3.40.50.1820">
    <property type="entry name" value="alpha/beta hydrolase"/>
    <property type="match status" value="1"/>
</dbReference>
<dbReference type="InterPro" id="IPR001375">
    <property type="entry name" value="Peptidase_S9_cat"/>
</dbReference>
<protein>
    <submittedName>
        <fullName evidence="5">Dipeptidyl aminopeptidase/acylaminoacyl peptidase</fullName>
    </submittedName>
</protein>
<feature type="signal peptide" evidence="3">
    <location>
        <begin position="1"/>
        <end position="33"/>
    </location>
</feature>
<dbReference type="InterPro" id="IPR029058">
    <property type="entry name" value="AB_hydrolase_fold"/>
</dbReference>
<evidence type="ECO:0000256" key="3">
    <source>
        <dbReference type="SAM" id="SignalP"/>
    </source>
</evidence>